<dbReference type="CDD" id="cd01850">
    <property type="entry name" value="CDC_Septin"/>
    <property type="match status" value="1"/>
</dbReference>
<dbReference type="AlphaFoldDB" id="A0A0C9URM1"/>
<dbReference type="InterPro" id="IPR016491">
    <property type="entry name" value="Septin"/>
</dbReference>
<feature type="compositionally biased region" description="Basic and acidic residues" evidence="4">
    <location>
        <begin position="411"/>
        <end position="426"/>
    </location>
</feature>
<organism evidence="6 7">
    <name type="scientific">Sphaerobolus stellatus (strain SS14)</name>
    <dbReference type="NCBI Taxonomy" id="990650"/>
    <lineage>
        <taxon>Eukaryota</taxon>
        <taxon>Fungi</taxon>
        <taxon>Dikarya</taxon>
        <taxon>Basidiomycota</taxon>
        <taxon>Agaricomycotina</taxon>
        <taxon>Agaricomycetes</taxon>
        <taxon>Phallomycetidae</taxon>
        <taxon>Geastrales</taxon>
        <taxon>Sphaerobolaceae</taxon>
        <taxon>Sphaerobolus</taxon>
    </lineage>
</organism>
<evidence type="ECO:0000256" key="2">
    <source>
        <dbReference type="ARBA" id="ARBA00023134"/>
    </source>
</evidence>
<evidence type="ECO:0000313" key="6">
    <source>
        <dbReference type="EMBL" id="KIJ45518.1"/>
    </source>
</evidence>
<reference evidence="6 7" key="1">
    <citation type="submission" date="2014-06" db="EMBL/GenBank/DDBJ databases">
        <title>Evolutionary Origins and Diversification of the Mycorrhizal Mutualists.</title>
        <authorList>
            <consortium name="DOE Joint Genome Institute"/>
            <consortium name="Mycorrhizal Genomics Consortium"/>
            <person name="Kohler A."/>
            <person name="Kuo A."/>
            <person name="Nagy L.G."/>
            <person name="Floudas D."/>
            <person name="Copeland A."/>
            <person name="Barry K.W."/>
            <person name="Cichocki N."/>
            <person name="Veneault-Fourrey C."/>
            <person name="LaButti K."/>
            <person name="Lindquist E.A."/>
            <person name="Lipzen A."/>
            <person name="Lundell T."/>
            <person name="Morin E."/>
            <person name="Murat C."/>
            <person name="Riley R."/>
            <person name="Ohm R."/>
            <person name="Sun H."/>
            <person name="Tunlid A."/>
            <person name="Henrissat B."/>
            <person name="Grigoriev I.V."/>
            <person name="Hibbett D.S."/>
            <person name="Martin F."/>
        </authorList>
    </citation>
    <scope>NUCLEOTIDE SEQUENCE [LARGE SCALE GENOMIC DNA]</scope>
    <source>
        <strain evidence="6 7">SS14</strain>
    </source>
</reference>
<evidence type="ECO:0000313" key="7">
    <source>
        <dbReference type="Proteomes" id="UP000054279"/>
    </source>
</evidence>
<dbReference type="GO" id="GO:0032156">
    <property type="term" value="C:septin cytoskeleton"/>
    <property type="evidence" value="ECO:0007669"/>
    <property type="project" value="UniProtKB-ARBA"/>
</dbReference>
<evidence type="ECO:0000259" key="5">
    <source>
        <dbReference type="PROSITE" id="PS51719"/>
    </source>
</evidence>
<dbReference type="Gene3D" id="3.40.50.300">
    <property type="entry name" value="P-loop containing nucleotide triphosphate hydrolases"/>
    <property type="match status" value="1"/>
</dbReference>
<dbReference type="GO" id="GO:0005525">
    <property type="term" value="F:GTP binding"/>
    <property type="evidence" value="ECO:0007669"/>
    <property type="project" value="UniProtKB-KW"/>
</dbReference>
<gene>
    <name evidence="6" type="ORF">M422DRAFT_29653</name>
</gene>
<evidence type="ECO:0000256" key="1">
    <source>
        <dbReference type="ARBA" id="ARBA00022741"/>
    </source>
</evidence>
<name>A0A0C9URM1_SPHS4</name>
<dbReference type="PIRSF" id="PIRSF006698">
    <property type="entry name" value="Septin"/>
    <property type="match status" value="1"/>
</dbReference>
<feature type="domain" description="Septin-type G" evidence="5">
    <location>
        <begin position="67"/>
        <end position="340"/>
    </location>
</feature>
<keyword evidence="1 3" id="KW-0547">Nucleotide-binding</keyword>
<dbReference type="PROSITE" id="PS51719">
    <property type="entry name" value="G_SEPTIN"/>
    <property type="match status" value="1"/>
</dbReference>
<dbReference type="GO" id="GO:0005938">
    <property type="term" value="C:cell cortex"/>
    <property type="evidence" value="ECO:0007669"/>
    <property type="project" value="UniProtKB-ARBA"/>
</dbReference>
<sequence>MSEYDSSFEQPANDERARSPNGYSDEKPVAPTPPTHHSFSSVVRKKLMGYVGFANLPNQVHRKSVRKGFQFTAMVVGESGLGKSTLINTLFNTTLYPRKEPLPPHAERPQTVSIQSISADIEESGVRLRLTVVDTPGFGDFVNNDESWKPIVEDIESRFDAYLEQETRVNRQKIVDNRVHACLYFIQPTGHSLKQIDIEFMRRLHQRVNLIPVIAKADTMTDEEIIEFKQRILADIAQHNIQIFQAPIHENEDEETLTEIEEITTKIPFAVVGSDQVVLTPDGREVRGRAYPWGVIEVDNEDHCDFVKLRQMLIRTYMEELREHTNTYLYENWRSEKLTNMGIQQDPTVFKEVNPAQRVAEERGLHEQKLSKMEAEMKMVFQQKVQEKEAKLKQSEEELYARHREMRDALEKQRLELEDKKRRVESGRPLTPTHEKSSTKRNRFLRT</sequence>
<keyword evidence="2 3" id="KW-0342">GTP-binding</keyword>
<feature type="region of interest" description="Disordered" evidence="4">
    <location>
        <begin position="1"/>
        <end position="38"/>
    </location>
</feature>
<dbReference type="PANTHER" id="PTHR18884">
    <property type="entry name" value="SEPTIN"/>
    <property type="match status" value="1"/>
</dbReference>
<dbReference type="Pfam" id="PF00735">
    <property type="entry name" value="Septin"/>
    <property type="match status" value="1"/>
</dbReference>
<dbReference type="InterPro" id="IPR027417">
    <property type="entry name" value="P-loop_NTPase"/>
</dbReference>
<accession>A0A0C9URM1</accession>
<protein>
    <recommendedName>
        <fullName evidence="5">Septin-type G domain-containing protein</fullName>
    </recommendedName>
</protein>
<dbReference type="SUPFAM" id="SSF52540">
    <property type="entry name" value="P-loop containing nucleoside triphosphate hydrolases"/>
    <property type="match status" value="1"/>
</dbReference>
<feature type="region of interest" description="Disordered" evidence="4">
    <location>
        <begin position="411"/>
        <end position="447"/>
    </location>
</feature>
<dbReference type="InterPro" id="IPR030379">
    <property type="entry name" value="G_SEPTIN_dom"/>
</dbReference>
<dbReference type="HOGENOM" id="CLU_017718_8_0_1"/>
<evidence type="ECO:0000256" key="4">
    <source>
        <dbReference type="SAM" id="MobiDB-lite"/>
    </source>
</evidence>
<dbReference type="FunFam" id="3.40.50.300:FF:000196">
    <property type="entry name" value="Cell division control 3"/>
    <property type="match status" value="1"/>
</dbReference>
<comment type="similarity">
    <text evidence="3">Belongs to the TRAFAC class TrmE-Era-EngA-EngB-Septin-like GTPase superfamily. Septin GTPase family.</text>
</comment>
<feature type="compositionally biased region" description="Polar residues" evidence="4">
    <location>
        <begin position="1"/>
        <end position="10"/>
    </location>
</feature>
<proteinExistence type="inferred from homology"/>
<keyword evidence="7" id="KW-1185">Reference proteome</keyword>
<evidence type="ECO:0000256" key="3">
    <source>
        <dbReference type="RuleBase" id="RU004560"/>
    </source>
</evidence>
<dbReference type="OrthoDB" id="416553at2759"/>
<dbReference type="Proteomes" id="UP000054279">
    <property type="component" value="Unassembled WGS sequence"/>
</dbReference>
<dbReference type="EMBL" id="KN837111">
    <property type="protein sequence ID" value="KIJ45518.1"/>
    <property type="molecule type" value="Genomic_DNA"/>
</dbReference>
<feature type="compositionally biased region" description="Basic and acidic residues" evidence="4">
    <location>
        <begin position="13"/>
        <end position="28"/>
    </location>
</feature>